<dbReference type="GO" id="GO:0006508">
    <property type="term" value="P:proteolysis"/>
    <property type="evidence" value="ECO:0007669"/>
    <property type="project" value="UniProtKB-KW"/>
</dbReference>
<name>A0A518H084_9BACT</name>
<protein>
    <submittedName>
        <fullName evidence="7">Prolyl tripeptidyl peptidase</fullName>
        <ecNumber evidence="7">3.4.14.12</ecNumber>
    </submittedName>
</protein>
<dbReference type="SUPFAM" id="SSF53187">
    <property type="entry name" value="Zn-dependent exopeptidases"/>
    <property type="match status" value="1"/>
</dbReference>
<dbReference type="PROSITE" id="PS00708">
    <property type="entry name" value="PRO_ENDOPEP_SER"/>
    <property type="match status" value="1"/>
</dbReference>
<dbReference type="SUPFAM" id="SSF53474">
    <property type="entry name" value="alpha/beta-Hydrolases"/>
    <property type="match status" value="1"/>
</dbReference>
<dbReference type="Gene3D" id="2.140.10.30">
    <property type="entry name" value="Dipeptidylpeptidase IV, N-terminal domain"/>
    <property type="match status" value="1"/>
</dbReference>
<keyword evidence="8" id="KW-1185">Reference proteome</keyword>
<dbReference type="CDD" id="cd06241">
    <property type="entry name" value="M14-like"/>
    <property type="match status" value="1"/>
</dbReference>
<dbReference type="Pfam" id="PF00930">
    <property type="entry name" value="DPPIV_N"/>
    <property type="match status" value="1"/>
</dbReference>
<dbReference type="InterPro" id="IPR001375">
    <property type="entry name" value="Peptidase_S9_cat"/>
</dbReference>
<evidence type="ECO:0000256" key="5">
    <source>
        <dbReference type="SAM" id="SignalP"/>
    </source>
</evidence>
<dbReference type="InterPro" id="IPR000834">
    <property type="entry name" value="Peptidase_M14"/>
</dbReference>
<gene>
    <name evidence="7" type="primary">ptpA_2</name>
    <name evidence="7" type="ORF">ElP_21330</name>
</gene>
<comment type="similarity">
    <text evidence="3">Belongs to the peptidase M14 family.</text>
</comment>
<feature type="signal peptide" evidence="5">
    <location>
        <begin position="1"/>
        <end position="24"/>
    </location>
</feature>
<dbReference type="Gene3D" id="3.40.630.10">
    <property type="entry name" value="Zn peptidases"/>
    <property type="match status" value="1"/>
</dbReference>
<dbReference type="AlphaFoldDB" id="A0A518H084"/>
<dbReference type="InterPro" id="IPR002469">
    <property type="entry name" value="Peptidase_S9B_N"/>
</dbReference>
<feature type="domain" description="Peptidase M14" evidence="6">
    <location>
        <begin position="38"/>
        <end position="318"/>
    </location>
</feature>
<dbReference type="SMART" id="SM00631">
    <property type="entry name" value="Zn_pept"/>
    <property type="match status" value="1"/>
</dbReference>
<accession>A0A518H084</accession>
<feature type="compositionally biased region" description="Basic and acidic residues" evidence="4">
    <location>
        <begin position="539"/>
        <end position="552"/>
    </location>
</feature>
<dbReference type="Gene3D" id="3.40.50.1820">
    <property type="entry name" value="alpha/beta hydrolase"/>
    <property type="match status" value="1"/>
</dbReference>
<keyword evidence="5" id="KW-0732">Signal</keyword>
<sequence length="1260" mass="138053" precursor="true">MRMRPRTVASLLMLSIVAAPAAAADDLRTVAERSGYTATATYDETVDLCRRLDDRSELVRLDSLGTTAEGRSIPLLIVSDPPVASAEEARASGKLVVLAIGSIHGGEVCGKEALPMLVRELTDRPDHPLLDDIILCVAPLFNADGAERIAPDNRPGQLGPEDGMGERQNAQGLDLNRDFVALSAPETRGLVRFLDAWDPHLFLDTHTTNGSAHRYLITYDGPKNPATHPEVLAFSRYQFLPAVADGFHQATGEHAFSYGNFEDDHSEWTTYPAHPRFGTTYAGLRNRLSLLSEAYAYASFEDRVNGTRAFVRSALDVAASRKEEICSLLDRARSETIAADGAEVAIRSEARPFDVPVTILGFEETTGATPSESVAVGVPKDYTVSLVHRFEPTLAVARPFAYVIPPGHDGAVDTLRRHGIALEHVREDVQVDAEIYRLDEVRRRRGGYVGPASVEAEASARQESYRVEAGSVLVRTSQPMGTLATYLLEPGSDDNLMTHGLLADGIEAGDDFPAVRLVEQVALLTRPIPPIDEDEDSGEKEPITFDLLDGRDAPDFGGRPSSVRWLDDGHFLQTRDGRPMKVEAATGEAEPYLDPEPIAEALATLPTIGPEDADRLARRAIAGPDPTDSGALVEHGEDLYYVALDGSKALRLTSAPGEEELPEFSPDGRFVAFVRANDLYVVDVETATERALTTGGTDLVRNGKAVWVYFEELFGRSWKAFWWSPDGEHLAFLRLDDRPLDAHTVLDDTGPRRAVEETPYPFAGDPNPKVAMAVVPSAGGEPRFADLSNYLDGSFLISHVGWLPDGGAALCYVQDRTQTWLDVLRVPTSGGPPETLFRETTEAWVESPGAPTFLPDGSFLWPSERDGWKHLYHYSADGELLKQLTMGEWEVRSVEHLDPEGRAVYVTGTLDSHVAENLYRVSIDDLCVDRLTKEDGDHSVSIAPDGTHFIDTWSSVTTPPKVALRSTADGSIVRIIDDNPLPDLEKYTFGPRELVRIETPDGFTLEGELILPPDLDESKRYPVWFQTYGGPHYPTIRDSWAGARATDQALAQEGFIVFRADPRSASGKGAVSAWSAYKRLGIQELEDIETAIDWLKERPYVDPDRIGMTGHSYGGFMTAFALTHSDRFACGIAGAPVTDWRNYDSIYTERYMLTPQENPEGYASTSVVGAAGDLHGRLLIVHGAKDDNVSLRNTYQLIHNLQQAGKPFELMVYPESRHGISSDHYADLRLDFIRRTLGGGPRDRSSAEEAEPAAAAGSGR</sequence>
<feature type="chain" id="PRO_5021910630" evidence="5">
    <location>
        <begin position="25"/>
        <end position="1260"/>
    </location>
</feature>
<dbReference type="EMBL" id="CP036426">
    <property type="protein sequence ID" value="QDV34248.1"/>
    <property type="molecule type" value="Genomic_DNA"/>
</dbReference>
<keyword evidence="2 7" id="KW-0378">Hydrolase</keyword>
<organism evidence="7 8">
    <name type="scientific">Tautonia plasticadhaerens</name>
    <dbReference type="NCBI Taxonomy" id="2527974"/>
    <lineage>
        <taxon>Bacteria</taxon>
        <taxon>Pseudomonadati</taxon>
        <taxon>Planctomycetota</taxon>
        <taxon>Planctomycetia</taxon>
        <taxon>Isosphaerales</taxon>
        <taxon>Isosphaeraceae</taxon>
        <taxon>Tautonia</taxon>
    </lineage>
</organism>
<dbReference type="OrthoDB" id="108903at2"/>
<dbReference type="InterPro" id="IPR002471">
    <property type="entry name" value="Pept_S9_AS"/>
</dbReference>
<evidence type="ECO:0000259" key="6">
    <source>
        <dbReference type="PROSITE" id="PS52035"/>
    </source>
</evidence>
<evidence type="ECO:0000256" key="4">
    <source>
        <dbReference type="SAM" id="MobiDB-lite"/>
    </source>
</evidence>
<dbReference type="InterPro" id="IPR029058">
    <property type="entry name" value="AB_hydrolase_fold"/>
</dbReference>
<dbReference type="InterPro" id="IPR050278">
    <property type="entry name" value="Serine_Prot_S9B/DPPIV"/>
</dbReference>
<dbReference type="Pfam" id="PF00246">
    <property type="entry name" value="Peptidase_M14"/>
    <property type="match status" value="1"/>
</dbReference>
<dbReference type="GO" id="GO:0004181">
    <property type="term" value="F:metallocarboxypeptidase activity"/>
    <property type="evidence" value="ECO:0007669"/>
    <property type="project" value="InterPro"/>
</dbReference>
<dbReference type="GO" id="GO:0008239">
    <property type="term" value="F:dipeptidyl-peptidase activity"/>
    <property type="evidence" value="ECO:0007669"/>
    <property type="project" value="TreeGrafter"/>
</dbReference>
<reference evidence="7 8" key="1">
    <citation type="submission" date="2019-02" db="EMBL/GenBank/DDBJ databases">
        <title>Deep-cultivation of Planctomycetes and their phenomic and genomic characterization uncovers novel biology.</title>
        <authorList>
            <person name="Wiegand S."/>
            <person name="Jogler M."/>
            <person name="Boedeker C."/>
            <person name="Pinto D."/>
            <person name="Vollmers J."/>
            <person name="Rivas-Marin E."/>
            <person name="Kohn T."/>
            <person name="Peeters S.H."/>
            <person name="Heuer A."/>
            <person name="Rast P."/>
            <person name="Oberbeckmann S."/>
            <person name="Bunk B."/>
            <person name="Jeske O."/>
            <person name="Meyerdierks A."/>
            <person name="Storesund J.E."/>
            <person name="Kallscheuer N."/>
            <person name="Luecker S."/>
            <person name="Lage O.M."/>
            <person name="Pohl T."/>
            <person name="Merkel B.J."/>
            <person name="Hornburger P."/>
            <person name="Mueller R.-W."/>
            <person name="Bruemmer F."/>
            <person name="Labrenz M."/>
            <person name="Spormann A.M."/>
            <person name="Op den Camp H."/>
            <person name="Overmann J."/>
            <person name="Amann R."/>
            <person name="Jetten M.S.M."/>
            <person name="Mascher T."/>
            <person name="Medema M.H."/>
            <person name="Devos D.P."/>
            <person name="Kaster A.-K."/>
            <person name="Ovreas L."/>
            <person name="Rohde M."/>
            <person name="Galperin M.Y."/>
            <person name="Jogler C."/>
        </authorList>
    </citation>
    <scope>NUCLEOTIDE SEQUENCE [LARGE SCALE GENOMIC DNA]</scope>
    <source>
        <strain evidence="7 8">ElP</strain>
    </source>
</reference>
<dbReference type="GO" id="GO:0008270">
    <property type="term" value="F:zinc ion binding"/>
    <property type="evidence" value="ECO:0007669"/>
    <property type="project" value="InterPro"/>
</dbReference>
<keyword evidence="1" id="KW-0645">Protease</keyword>
<feature type="active site" description="Proton donor/acceptor" evidence="3">
    <location>
        <position position="293"/>
    </location>
</feature>
<dbReference type="SUPFAM" id="SSF82171">
    <property type="entry name" value="DPP6 N-terminal domain-like"/>
    <property type="match status" value="1"/>
</dbReference>
<feature type="region of interest" description="Disordered" evidence="4">
    <location>
        <begin position="1239"/>
        <end position="1260"/>
    </location>
</feature>
<evidence type="ECO:0000256" key="1">
    <source>
        <dbReference type="ARBA" id="ARBA00022670"/>
    </source>
</evidence>
<dbReference type="PANTHER" id="PTHR11731:SF193">
    <property type="entry name" value="DIPEPTIDYL PEPTIDASE 9"/>
    <property type="match status" value="1"/>
</dbReference>
<dbReference type="KEGG" id="tpla:ElP_21330"/>
<evidence type="ECO:0000256" key="3">
    <source>
        <dbReference type="PROSITE-ProRule" id="PRU01379"/>
    </source>
</evidence>
<dbReference type="EC" id="3.4.14.12" evidence="7"/>
<dbReference type="Proteomes" id="UP000317835">
    <property type="component" value="Chromosome"/>
</dbReference>
<dbReference type="GO" id="GO:0004252">
    <property type="term" value="F:serine-type endopeptidase activity"/>
    <property type="evidence" value="ECO:0007669"/>
    <property type="project" value="InterPro"/>
</dbReference>
<feature type="region of interest" description="Disordered" evidence="4">
    <location>
        <begin position="529"/>
        <end position="552"/>
    </location>
</feature>
<evidence type="ECO:0000313" key="8">
    <source>
        <dbReference type="Proteomes" id="UP000317835"/>
    </source>
</evidence>
<evidence type="ECO:0000313" key="7">
    <source>
        <dbReference type="EMBL" id="QDV34248.1"/>
    </source>
</evidence>
<dbReference type="RefSeq" id="WP_145269011.1">
    <property type="nucleotide sequence ID" value="NZ_CP036426.1"/>
</dbReference>
<dbReference type="PROSITE" id="PS52035">
    <property type="entry name" value="PEPTIDASE_M14"/>
    <property type="match status" value="1"/>
</dbReference>
<dbReference type="Pfam" id="PF00326">
    <property type="entry name" value="Peptidase_S9"/>
    <property type="match status" value="1"/>
</dbReference>
<proteinExistence type="inferred from homology"/>
<evidence type="ECO:0000256" key="2">
    <source>
        <dbReference type="ARBA" id="ARBA00022801"/>
    </source>
</evidence>
<dbReference type="PANTHER" id="PTHR11731">
    <property type="entry name" value="PROTEASE FAMILY S9B,C DIPEPTIDYL-PEPTIDASE IV-RELATED"/>
    <property type="match status" value="1"/>
</dbReference>